<dbReference type="WBParaSite" id="SBAD_0000466301-mRNA-1">
    <property type="protein sequence ID" value="SBAD_0000466301-mRNA-1"/>
    <property type="gene ID" value="SBAD_0000466301"/>
</dbReference>
<protein>
    <submittedName>
        <fullName evidence="6">HOOK domain-containing protein</fullName>
    </submittedName>
</protein>
<name>A0A183ILH6_9BILA</name>
<dbReference type="InterPro" id="IPR019139">
    <property type="entry name" value="LRRFIP1/2"/>
</dbReference>
<dbReference type="OrthoDB" id="10028421at2759"/>
<feature type="compositionally biased region" description="Basic residues" evidence="3">
    <location>
        <begin position="223"/>
        <end position="238"/>
    </location>
</feature>
<feature type="region of interest" description="Disordered" evidence="3">
    <location>
        <begin position="213"/>
        <end position="238"/>
    </location>
</feature>
<organism evidence="6">
    <name type="scientific">Soboliphyme baturini</name>
    <dbReference type="NCBI Taxonomy" id="241478"/>
    <lineage>
        <taxon>Eukaryota</taxon>
        <taxon>Metazoa</taxon>
        <taxon>Ecdysozoa</taxon>
        <taxon>Nematoda</taxon>
        <taxon>Enoplea</taxon>
        <taxon>Dorylaimia</taxon>
        <taxon>Dioctophymatida</taxon>
        <taxon>Dioctophymatoidea</taxon>
        <taxon>Soboliphymatidae</taxon>
        <taxon>Soboliphyme</taxon>
    </lineage>
</organism>
<accession>A0A183ILH6</accession>
<keyword evidence="2" id="KW-0175">Coiled coil</keyword>
<dbReference type="EMBL" id="UZAM01008337">
    <property type="protein sequence ID" value="VDP04472.1"/>
    <property type="molecule type" value="Genomic_DNA"/>
</dbReference>
<reference evidence="4 5" key="2">
    <citation type="submission" date="2018-11" db="EMBL/GenBank/DDBJ databases">
        <authorList>
            <consortium name="Pathogen Informatics"/>
        </authorList>
    </citation>
    <scope>NUCLEOTIDE SEQUENCE [LARGE SCALE GENOMIC DNA]</scope>
</reference>
<evidence type="ECO:0000256" key="3">
    <source>
        <dbReference type="SAM" id="MobiDB-lite"/>
    </source>
</evidence>
<proteinExistence type="inferred from homology"/>
<dbReference type="PANTHER" id="PTHR19212:SF0">
    <property type="entry name" value="LD07988P"/>
    <property type="match status" value="1"/>
</dbReference>
<dbReference type="GO" id="GO:0006355">
    <property type="term" value="P:regulation of DNA-templated transcription"/>
    <property type="evidence" value="ECO:0007669"/>
    <property type="project" value="InterPro"/>
</dbReference>
<dbReference type="Pfam" id="PF09738">
    <property type="entry name" value="LRRFIP"/>
    <property type="match status" value="1"/>
</dbReference>
<evidence type="ECO:0000313" key="4">
    <source>
        <dbReference type="EMBL" id="VDP04472.1"/>
    </source>
</evidence>
<comment type="similarity">
    <text evidence="1">Belongs to the LRRFIP family.</text>
</comment>
<evidence type="ECO:0000256" key="2">
    <source>
        <dbReference type="ARBA" id="ARBA00023054"/>
    </source>
</evidence>
<evidence type="ECO:0000256" key="1">
    <source>
        <dbReference type="ARBA" id="ARBA00008275"/>
    </source>
</evidence>
<evidence type="ECO:0000313" key="5">
    <source>
        <dbReference type="Proteomes" id="UP000270296"/>
    </source>
</evidence>
<keyword evidence="5" id="KW-1185">Reference proteome</keyword>
<sequence length="238" mass="27253">MTWLQSKFLRVQYAALEAGLVYAEKETDEVGVGSDGYKPEVDADLSENSLLTQGLLLSRQTIHLLEKAFPEGTVDERIRKLVTKNRQLQLKLDELQSALTAEKMAKLDAQKNIDFETNSAYDPQKDVAKQLADLKFKLQEVERENSSLQANVVRLESHVKRYKTQAEQAEKDVVELKQANRLYKKELKEEVGFCCNVVGLRLLIPLREKDSALDDAQESNKHLQSRLKRLHPSYRSPR</sequence>
<gene>
    <name evidence="4" type="ORF">SBAD_LOCUS4472</name>
</gene>
<dbReference type="PANTHER" id="PTHR19212">
    <property type="entry name" value="LEUCINE RICH REPEAT IN FLII INTERACTING PROTEIN"/>
    <property type="match status" value="1"/>
</dbReference>
<reference evidence="6" key="1">
    <citation type="submission" date="2016-06" db="UniProtKB">
        <authorList>
            <consortium name="WormBaseParasite"/>
        </authorList>
    </citation>
    <scope>IDENTIFICATION</scope>
</reference>
<evidence type="ECO:0000313" key="6">
    <source>
        <dbReference type="WBParaSite" id="SBAD_0000466301-mRNA-1"/>
    </source>
</evidence>
<dbReference type="AlphaFoldDB" id="A0A183ILH6"/>
<dbReference type="Proteomes" id="UP000270296">
    <property type="component" value="Unassembled WGS sequence"/>
</dbReference>